<dbReference type="InterPro" id="IPR050277">
    <property type="entry name" value="Sodium:Solute_Symporter"/>
</dbReference>
<feature type="transmembrane region" description="Helical" evidence="14">
    <location>
        <begin position="368"/>
        <end position="387"/>
    </location>
</feature>
<feature type="transmembrane region" description="Helical" evidence="14">
    <location>
        <begin position="276"/>
        <end position="298"/>
    </location>
</feature>
<protein>
    <submittedName>
        <fullName evidence="15">Sodium:solute symporter family protein</fullName>
    </submittedName>
</protein>
<dbReference type="EMBL" id="QZAA01000165">
    <property type="protein sequence ID" value="RQD75267.1"/>
    <property type="molecule type" value="Genomic_DNA"/>
</dbReference>
<evidence type="ECO:0000256" key="5">
    <source>
        <dbReference type="ARBA" id="ARBA00022692"/>
    </source>
</evidence>
<comment type="subcellular location">
    <subcellularLocation>
        <location evidence="1">Cell membrane</location>
        <topology evidence="1">Multi-pass membrane protein</topology>
    </subcellularLocation>
</comment>
<keyword evidence="5 14" id="KW-0812">Transmembrane</keyword>
<dbReference type="GO" id="GO:0015193">
    <property type="term" value="F:L-proline transmembrane transporter activity"/>
    <property type="evidence" value="ECO:0007669"/>
    <property type="project" value="TreeGrafter"/>
</dbReference>
<evidence type="ECO:0000256" key="11">
    <source>
        <dbReference type="ARBA" id="ARBA00023201"/>
    </source>
</evidence>
<evidence type="ECO:0000313" key="15">
    <source>
        <dbReference type="EMBL" id="RQD75267.1"/>
    </source>
</evidence>
<keyword evidence="4" id="KW-1003">Cell membrane</keyword>
<keyword evidence="11" id="KW-0739">Sodium transport</keyword>
<keyword evidence="9" id="KW-0406">Ion transport</keyword>
<dbReference type="GO" id="GO:0005298">
    <property type="term" value="F:proline:sodium symporter activity"/>
    <property type="evidence" value="ECO:0007669"/>
    <property type="project" value="TreeGrafter"/>
</dbReference>
<keyword evidence="10 14" id="KW-0472">Membrane</keyword>
<feature type="transmembrane region" description="Helical" evidence="14">
    <location>
        <begin position="239"/>
        <end position="264"/>
    </location>
</feature>
<evidence type="ECO:0000256" key="9">
    <source>
        <dbReference type="ARBA" id="ARBA00023065"/>
    </source>
</evidence>
<feature type="transmembrane region" description="Helical" evidence="14">
    <location>
        <begin position="393"/>
        <end position="417"/>
    </location>
</feature>
<dbReference type="Gene3D" id="1.20.1730.10">
    <property type="entry name" value="Sodium/glucose cotransporter"/>
    <property type="match status" value="1"/>
</dbReference>
<feature type="transmembrane region" description="Helical" evidence="14">
    <location>
        <begin position="74"/>
        <end position="95"/>
    </location>
</feature>
<feature type="transmembrane region" description="Helical" evidence="14">
    <location>
        <begin position="6"/>
        <end position="25"/>
    </location>
</feature>
<evidence type="ECO:0000256" key="8">
    <source>
        <dbReference type="ARBA" id="ARBA00023053"/>
    </source>
</evidence>
<gene>
    <name evidence="15" type="ORF">D5R97_06410</name>
</gene>
<comment type="caution">
    <text evidence="15">The sequence shown here is derived from an EMBL/GenBank/DDBJ whole genome shotgun (WGS) entry which is preliminary data.</text>
</comment>
<feature type="transmembrane region" description="Helical" evidence="14">
    <location>
        <begin position="123"/>
        <end position="149"/>
    </location>
</feature>
<dbReference type="InterPro" id="IPR001734">
    <property type="entry name" value="Na/solute_symporter"/>
</dbReference>
<dbReference type="Pfam" id="PF00474">
    <property type="entry name" value="SSF"/>
    <property type="match status" value="1"/>
</dbReference>
<evidence type="ECO:0000256" key="6">
    <source>
        <dbReference type="ARBA" id="ARBA00022847"/>
    </source>
</evidence>
<feature type="transmembrane region" description="Helical" evidence="14">
    <location>
        <begin position="193"/>
        <end position="213"/>
    </location>
</feature>
<dbReference type="CDD" id="cd10322">
    <property type="entry name" value="SLC5sbd"/>
    <property type="match status" value="1"/>
</dbReference>
<evidence type="ECO:0000256" key="2">
    <source>
        <dbReference type="ARBA" id="ARBA00006434"/>
    </source>
</evidence>
<feature type="transmembrane region" description="Helical" evidence="14">
    <location>
        <begin position="424"/>
        <end position="441"/>
    </location>
</feature>
<evidence type="ECO:0000256" key="14">
    <source>
        <dbReference type="SAM" id="Phobius"/>
    </source>
</evidence>
<sequence length="506" mass="56118">MTREAAVLGFVGLYFSILLFLGWLGTRVTLATREDYFLASRSLNTLHLFMALFASNITSFTILGHAGLSYHAGFGAFGYVIGWSLFATPFTYYLVGYRSWLLGHKFGFSTQPQLFQKRWESSLVGLLFLFLLLYYTVPYLVLGIIGGGISMSTMTGGLVPYWLAALVIIGVSVFYTMAAGLRGTTWTDVFQGLLFMIVVVFVLIAVANSLGGFDTITSKIITEKPHLLERSLAHDLKPITWFSFSFVNSIAVIVFPQMFIRVLAAKSPASMKKVTLFYPFCFMVIFGISTLLGVWGAVDIPGLQGQASDDIVPMLLEKHLSPLWGALGLLVIMAVIKSSLDSQLLSVSHMVTEDLILPYFKNIKERKVVFIGRMVIIFFGMVAYIGALLRPSAILGIAAFAFSGFSLLLPVMIAGLYWRKCSKYAAISAIVAPTILLHMWYLDILPAWTTFGFMPVVPAFFLTIFLLVVVSYLTPATTDRSSDKSSSRFFELFDRVFQDNNLPADK</sequence>
<evidence type="ECO:0000256" key="10">
    <source>
        <dbReference type="ARBA" id="ARBA00023136"/>
    </source>
</evidence>
<keyword evidence="3" id="KW-0813">Transport</keyword>
<dbReference type="PANTHER" id="PTHR48086:SF3">
    <property type="entry name" value="SODIUM_PROLINE SYMPORTER"/>
    <property type="match status" value="1"/>
</dbReference>
<feature type="transmembrane region" description="Helical" evidence="14">
    <location>
        <begin position="161"/>
        <end position="181"/>
    </location>
</feature>
<comment type="similarity">
    <text evidence="2 13">Belongs to the sodium:solute symporter (SSF) (TC 2.A.21) family.</text>
</comment>
<dbReference type="PANTHER" id="PTHR48086">
    <property type="entry name" value="SODIUM/PROLINE SYMPORTER-RELATED"/>
    <property type="match status" value="1"/>
</dbReference>
<evidence type="ECO:0000256" key="12">
    <source>
        <dbReference type="ARBA" id="ARBA00033708"/>
    </source>
</evidence>
<keyword evidence="7 14" id="KW-1133">Transmembrane helix</keyword>
<dbReference type="PROSITE" id="PS50283">
    <property type="entry name" value="NA_SOLUT_SYMP_3"/>
    <property type="match status" value="1"/>
</dbReference>
<reference evidence="15 16" key="1">
    <citation type="submission" date="2018-08" db="EMBL/GenBank/DDBJ databases">
        <title>The metabolism and importance of syntrophic acetate oxidation coupled to methane or sulfide production in haloalkaline environments.</title>
        <authorList>
            <person name="Timmers P.H.A."/>
            <person name="Vavourakis C.D."/>
            <person name="Sorokin D.Y."/>
            <person name="Sinninghe Damste J.S."/>
            <person name="Muyzer G."/>
            <person name="Stams A.J.M."/>
            <person name="Plugge C.M."/>
        </authorList>
    </citation>
    <scope>NUCLEOTIDE SEQUENCE [LARGE SCALE GENOMIC DNA]</scope>
    <source>
        <strain evidence="15">MSAO_Bac1</strain>
    </source>
</reference>
<evidence type="ECO:0000256" key="13">
    <source>
        <dbReference type="RuleBase" id="RU362091"/>
    </source>
</evidence>
<accession>A0A424YCZ2</accession>
<comment type="catalytic activity">
    <reaction evidence="12">
        <text>L-proline(in) + Na(+)(in) = L-proline(out) + Na(+)(out)</text>
        <dbReference type="Rhea" id="RHEA:28967"/>
        <dbReference type="ChEBI" id="CHEBI:29101"/>
        <dbReference type="ChEBI" id="CHEBI:60039"/>
    </reaction>
</comment>
<dbReference type="GO" id="GO:0015824">
    <property type="term" value="P:proline transport"/>
    <property type="evidence" value="ECO:0007669"/>
    <property type="project" value="TreeGrafter"/>
</dbReference>
<evidence type="ECO:0000256" key="3">
    <source>
        <dbReference type="ARBA" id="ARBA00022448"/>
    </source>
</evidence>
<organism evidence="15 16">
    <name type="scientific">Candidatus Syntrophonatronum acetioxidans</name>
    <dbReference type="NCBI Taxonomy" id="1795816"/>
    <lineage>
        <taxon>Bacteria</taxon>
        <taxon>Bacillati</taxon>
        <taxon>Bacillota</taxon>
        <taxon>Clostridia</taxon>
        <taxon>Eubacteriales</taxon>
        <taxon>Syntrophomonadaceae</taxon>
        <taxon>Candidatus Syntrophonatronum</taxon>
    </lineage>
</organism>
<evidence type="ECO:0000256" key="4">
    <source>
        <dbReference type="ARBA" id="ARBA00022475"/>
    </source>
</evidence>
<dbReference type="Proteomes" id="UP000285138">
    <property type="component" value="Unassembled WGS sequence"/>
</dbReference>
<keyword evidence="6" id="KW-0769">Symport</keyword>
<dbReference type="InterPro" id="IPR038377">
    <property type="entry name" value="Na/Glc_symporter_sf"/>
</dbReference>
<evidence type="ECO:0000313" key="16">
    <source>
        <dbReference type="Proteomes" id="UP000285138"/>
    </source>
</evidence>
<dbReference type="AlphaFoldDB" id="A0A424YCZ2"/>
<proteinExistence type="inferred from homology"/>
<evidence type="ECO:0000256" key="7">
    <source>
        <dbReference type="ARBA" id="ARBA00022989"/>
    </source>
</evidence>
<keyword evidence="8" id="KW-0915">Sodium</keyword>
<feature type="transmembrane region" description="Helical" evidence="14">
    <location>
        <begin position="453"/>
        <end position="474"/>
    </location>
</feature>
<evidence type="ECO:0000256" key="1">
    <source>
        <dbReference type="ARBA" id="ARBA00004651"/>
    </source>
</evidence>
<dbReference type="GO" id="GO:0005886">
    <property type="term" value="C:plasma membrane"/>
    <property type="evidence" value="ECO:0007669"/>
    <property type="project" value="UniProtKB-SubCell"/>
</dbReference>
<name>A0A424YCZ2_9FIRM</name>
<feature type="transmembrane region" description="Helical" evidence="14">
    <location>
        <begin position="46"/>
        <end position="68"/>
    </location>
</feature>